<protein>
    <submittedName>
        <fullName evidence="2">Uncharacterized protein</fullName>
    </submittedName>
</protein>
<feature type="non-terminal residue" evidence="2">
    <location>
        <position position="95"/>
    </location>
</feature>
<reference evidence="2" key="1">
    <citation type="journal article" date="2014" name="Front. Microbiol.">
        <title>High frequency of phylogenetically diverse reductive dehalogenase-homologous genes in deep subseafloor sedimentary metagenomes.</title>
        <authorList>
            <person name="Kawai M."/>
            <person name="Futagami T."/>
            <person name="Toyoda A."/>
            <person name="Takaki Y."/>
            <person name="Nishi S."/>
            <person name="Hori S."/>
            <person name="Arai W."/>
            <person name="Tsubouchi T."/>
            <person name="Morono Y."/>
            <person name="Uchiyama I."/>
            <person name="Ito T."/>
            <person name="Fujiyama A."/>
            <person name="Inagaki F."/>
            <person name="Takami H."/>
        </authorList>
    </citation>
    <scope>NUCLEOTIDE SEQUENCE</scope>
    <source>
        <strain evidence="2">Expedition CK06-06</strain>
    </source>
</reference>
<keyword evidence="1" id="KW-1133">Transmembrane helix</keyword>
<name>X0UVU7_9ZZZZ</name>
<comment type="caution">
    <text evidence="2">The sequence shown here is derived from an EMBL/GenBank/DDBJ whole genome shotgun (WGS) entry which is preliminary data.</text>
</comment>
<evidence type="ECO:0000256" key="1">
    <source>
        <dbReference type="SAM" id="Phobius"/>
    </source>
</evidence>
<evidence type="ECO:0000313" key="2">
    <source>
        <dbReference type="EMBL" id="GAG09880.1"/>
    </source>
</evidence>
<sequence>MSLYLYAVILVVVIMICILSKNGTFREGFSDPCIGKTSGCYQLQSEGNLVPAPLSAALSGDWTEESCMNPRLLASGKWCDAGGEWGMVASPSSSQ</sequence>
<keyword evidence="1" id="KW-0812">Transmembrane</keyword>
<dbReference type="AlphaFoldDB" id="X0UVU7"/>
<feature type="transmembrane region" description="Helical" evidence="1">
    <location>
        <begin position="6"/>
        <end position="24"/>
    </location>
</feature>
<proteinExistence type="predicted"/>
<dbReference type="EMBL" id="BARS01027255">
    <property type="protein sequence ID" value="GAG09880.1"/>
    <property type="molecule type" value="Genomic_DNA"/>
</dbReference>
<keyword evidence="1" id="KW-0472">Membrane</keyword>
<accession>X0UVU7</accession>
<organism evidence="2">
    <name type="scientific">marine sediment metagenome</name>
    <dbReference type="NCBI Taxonomy" id="412755"/>
    <lineage>
        <taxon>unclassified sequences</taxon>
        <taxon>metagenomes</taxon>
        <taxon>ecological metagenomes</taxon>
    </lineage>
</organism>
<gene>
    <name evidence="2" type="ORF">S01H1_42832</name>
</gene>